<feature type="transmembrane region" description="Helical" evidence="6">
    <location>
        <begin position="108"/>
        <end position="129"/>
    </location>
</feature>
<name>A0AAV9CNR7_ACOCL</name>
<dbReference type="InterPro" id="IPR036259">
    <property type="entry name" value="MFS_trans_sf"/>
</dbReference>
<accession>A0AAV9CNR7</accession>
<reference evidence="7" key="1">
    <citation type="journal article" date="2023" name="Nat. Commun.">
        <title>Diploid and tetraploid genomes of Acorus and the evolution of monocots.</title>
        <authorList>
            <person name="Ma L."/>
            <person name="Liu K.W."/>
            <person name="Li Z."/>
            <person name="Hsiao Y.Y."/>
            <person name="Qi Y."/>
            <person name="Fu T."/>
            <person name="Tang G.D."/>
            <person name="Zhang D."/>
            <person name="Sun W.H."/>
            <person name="Liu D.K."/>
            <person name="Li Y."/>
            <person name="Chen G.Z."/>
            <person name="Liu X.D."/>
            <person name="Liao X.Y."/>
            <person name="Jiang Y.T."/>
            <person name="Yu X."/>
            <person name="Hao Y."/>
            <person name="Huang J."/>
            <person name="Zhao X.W."/>
            <person name="Ke S."/>
            <person name="Chen Y.Y."/>
            <person name="Wu W.L."/>
            <person name="Hsu J.L."/>
            <person name="Lin Y.F."/>
            <person name="Huang M.D."/>
            <person name="Li C.Y."/>
            <person name="Huang L."/>
            <person name="Wang Z.W."/>
            <person name="Zhao X."/>
            <person name="Zhong W.Y."/>
            <person name="Peng D.H."/>
            <person name="Ahmad S."/>
            <person name="Lan S."/>
            <person name="Zhang J.S."/>
            <person name="Tsai W.C."/>
            <person name="Van de Peer Y."/>
            <person name="Liu Z.J."/>
        </authorList>
    </citation>
    <scope>NUCLEOTIDE SEQUENCE</scope>
    <source>
        <strain evidence="7">CP</strain>
    </source>
</reference>
<evidence type="ECO:0000256" key="4">
    <source>
        <dbReference type="ARBA" id="ARBA00022989"/>
    </source>
</evidence>
<feature type="transmembrane region" description="Helical" evidence="6">
    <location>
        <begin position="309"/>
        <end position="337"/>
    </location>
</feature>
<dbReference type="Proteomes" id="UP001180020">
    <property type="component" value="Unassembled WGS sequence"/>
</dbReference>
<reference evidence="7" key="2">
    <citation type="submission" date="2023-06" db="EMBL/GenBank/DDBJ databases">
        <authorList>
            <person name="Ma L."/>
            <person name="Liu K.-W."/>
            <person name="Li Z."/>
            <person name="Hsiao Y.-Y."/>
            <person name="Qi Y."/>
            <person name="Fu T."/>
            <person name="Tang G."/>
            <person name="Zhang D."/>
            <person name="Sun W.-H."/>
            <person name="Liu D.-K."/>
            <person name="Li Y."/>
            <person name="Chen G.-Z."/>
            <person name="Liu X.-D."/>
            <person name="Liao X.-Y."/>
            <person name="Jiang Y.-T."/>
            <person name="Yu X."/>
            <person name="Hao Y."/>
            <person name="Huang J."/>
            <person name="Zhao X.-W."/>
            <person name="Ke S."/>
            <person name="Chen Y.-Y."/>
            <person name="Wu W.-L."/>
            <person name="Hsu J.-L."/>
            <person name="Lin Y.-F."/>
            <person name="Huang M.-D."/>
            <person name="Li C.-Y."/>
            <person name="Huang L."/>
            <person name="Wang Z.-W."/>
            <person name="Zhao X."/>
            <person name="Zhong W.-Y."/>
            <person name="Peng D.-H."/>
            <person name="Ahmad S."/>
            <person name="Lan S."/>
            <person name="Zhang J.-S."/>
            <person name="Tsai W.-C."/>
            <person name="Van De Peer Y."/>
            <person name="Liu Z.-J."/>
        </authorList>
    </citation>
    <scope>NUCLEOTIDE SEQUENCE</scope>
    <source>
        <strain evidence="7">CP</strain>
        <tissue evidence="7">Leaves</tissue>
    </source>
</reference>
<protein>
    <submittedName>
        <fullName evidence="7">Plastidic glucose transporter 2</fullName>
    </submittedName>
</protein>
<comment type="caution">
    <text evidence="7">The sequence shown here is derived from an EMBL/GenBank/DDBJ whole genome shotgun (WGS) entry which is preliminary data.</text>
</comment>
<keyword evidence="4 6" id="KW-1133">Transmembrane helix</keyword>
<evidence type="ECO:0000256" key="3">
    <source>
        <dbReference type="ARBA" id="ARBA00022692"/>
    </source>
</evidence>
<evidence type="ECO:0000256" key="1">
    <source>
        <dbReference type="ARBA" id="ARBA00004370"/>
    </source>
</evidence>
<dbReference type="SUPFAM" id="SSF103473">
    <property type="entry name" value="MFS general substrate transporter"/>
    <property type="match status" value="2"/>
</dbReference>
<keyword evidence="8" id="KW-1185">Reference proteome</keyword>
<sequence length="401" mass="42977">MVEIVGETEQVWRKSVIGDLSGDEPPSRHSCSVIILGETESYTSSNYCKCWAKVVNETLESISLDLGFGGNTLAEDGIGRRRAFQLSALPMIVGAAMSATSTTLHSMLLGRLLVGTGMGLGPPVASLYVTEVSPSFVRGTYGSFIQIATCLGLIVSLFAGIPSKSIGLRGRLIEAEAEFERLLGVSHVKSAMSELSRSGGDEIESVKLSELLYGRHFRGSIVAMMLMDKLGRKVLLLGSFLGMAIAMCVQVAATTLPGSAYGALYLSVGGMLMFVLSFALGAGPVPGLLLPEIFPNRIRAKAMAICGEFLCRFAVLTFARAVGAAVALYDLLLVLLFGGNLCEEECSGDERKVSPGNRDIALVDRVKNLWELMRQYVKDRGKELSGVSGIHFEEDGWPIMD</sequence>
<feature type="transmembrane region" description="Helical" evidence="6">
    <location>
        <begin position="265"/>
        <end position="289"/>
    </location>
</feature>
<comment type="subcellular location">
    <subcellularLocation>
        <location evidence="1">Membrane</location>
    </subcellularLocation>
</comment>
<dbReference type="PANTHER" id="PTHR23503">
    <property type="entry name" value="SOLUTE CARRIER FAMILY 2"/>
    <property type="match status" value="1"/>
</dbReference>
<feature type="transmembrane region" description="Helical" evidence="6">
    <location>
        <begin position="141"/>
        <end position="161"/>
    </location>
</feature>
<evidence type="ECO:0000313" key="7">
    <source>
        <dbReference type="EMBL" id="KAK1290457.1"/>
    </source>
</evidence>
<dbReference type="InterPro" id="IPR005828">
    <property type="entry name" value="MFS_sugar_transport-like"/>
</dbReference>
<dbReference type="AlphaFoldDB" id="A0AAV9CNR7"/>
<gene>
    <name evidence="7" type="ORF">QJS10_CPB18g01148</name>
</gene>
<dbReference type="GO" id="GO:0015149">
    <property type="term" value="F:hexose transmembrane transporter activity"/>
    <property type="evidence" value="ECO:0007669"/>
    <property type="project" value="TreeGrafter"/>
</dbReference>
<keyword evidence="2" id="KW-0813">Transport</keyword>
<keyword evidence="5 6" id="KW-0472">Membrane</keyword>
<organism evidence="7 8">
    <name type="scientific">Acorus calamus</name>
    <name type="common">Sweet flag</name>
    <dbReference type="NCBI Taxonomy" id="4465"/>
    <lineage>
        <taxon>Eukaryota</taxon>
        <taxon>Viridiplantae</taxon>
        <taxon>Streptophyta</taxon>
        <taxon>Embryophyta</taxon>
        <taxon>Tracheophyta</taxon>
        <taxon>Spermatophyta</taxon>
        <taxon>Magnoliopsida</taxon>
        <taxon>Liliopsida</taxon>
        <taxon>Acoraceae</taxon>
        <taxon>Acorus</taxon>
    </lineage>
</organism>
<dbReference type="GO" id="GO:0016020">
    <property type="term" value="C:membrane"/>
    <property type="evidence" value="ECO:0007669"/>
    <property type="project" value="UniProtKB-SubCell"/>
</dbReference>
<dbReference type="Pfam" id="PF00083">
    <property type="entry name" value="Sugar_tr"/>
    <property type="match status" value="2"/>
</dbReference>
<evidence type="ECO:0000256" key="5">
    <source>
        <dbReference type="ARBA" id="ARBA00023136"/>
    </source>
</evidence>
<evidence type="ECO:0000256" key="2">
    <source>
        <dbReference type="ARBA" id="ARBA00022448"/>
    </source>
</evidence>
<proteinExistence type="predicted"/>
<evidence type="ECO:0000313" key="8">
    <source>
        <dbReference type="Proteomes" id="UP001180020"/>
    </source>
</evidence>
<dbReference type="EMBL" id="JAUJYO010000018">
    <property type="protein sequence ID" value="KAK1290457.1"/>
    <property type="molecule type" value="Genomic_DNA"/>
</dbReference>
<evidence type="ECO:0000256" key="6">
    <source>
        <dbReference type="SAM" id="Phobius"/>
    </source>
</evidence>
<dbReference type="InterPro" id="IPR045263">
    <property type="entry name" value="GLUT"/>
</dbReference>
<dbReference type="Gene3D" id="1.20.1250.20">
    <property type="entry name" value="MFS general substrate transporter like domains"/>
    <property type="match status" value="2"/>
</dbReference>
<keyword evidence="3 6" id="KW-0812">Transmembrane</keyword>
<dbReference type="PANTHER" id="PTHR23503:SF8">
    <property type="entry name" value="FACILITATED GLUCOSE TRANSPORTER PROTEIN 1"/>
    <property type="match status" value="1"/>
</dbReference>
<keyword evidence="7" id="KW-0762">Sugar transport</keyword>
<feature type="transmembrane region" description="Helical" evidence="6">
    <location>
        <begin position="234"/>
        <end position="253"/>
    </location>
</feature>